<dbReference type="InterPro" id="IPR002734">
    <property type="entry name" value="RibDG_C"/>
</dbReference>
<evidence type="ECO:0000259" key="4">
    <source>
        <dbReference type="Pfam" id="PF01872"/>
    </source>
</evidence>
<keyword evidence="2" id="KW-0521">NADP</keyword>
<organism evidence="5 6">
    <name type="scientific">Pseudanabaena yagii GIHE-NHR1</name>
    <dbReference type="NCBI Taxonomy" id="2722753"/>
    <lineage>
        <taxon>Bacteria</taxon>
        <taxon>Bacillati</taxon>
        <taxon>Cyanobacteriota</taxon>
        <taxon>Cyanophyceae</taxon>
        <taxon>Pseudanabaenales</taxon>
        <taxon>Pseudanabaenaceae</taxon>
        <taxon>Pseudanabaena</taxon>
        <taxon>Pseudanabaena yagii</taxon>
    </lineage>
</organism>
<reference evidence="5 6" key="1">
    <citation type="submission" date="2020-03" db="EMBL/GenBank/DDBJ databases">
        <title>Draft Genome Sequence of 2-Methylisoborneol Producing Pseudanabaena yagii Strain GIHE-NHR1 Isolated from North Han River in South Korea.</title>
        <authorList>
            <person name="Jeong J."/>
        </authorList>
    </citation>
    <scope>NUCLEOTIDE SEQUENCE [LARGE SCALE GENOMIC DNA]</scope>
    <source>
        <strain evidence="5 6">GIHE-NHR1</strain>
    </source>
</reference>
<dbReference type="RefSeq" id="WP_169364845.1">
    <property type="nucleotide sequence ID" value="NZ_JAAVJL010000002.1"/>
</dbReference>
<dbReference type="Pfam" id="PF01872">
    <property type="entry name" value="RibD_C"/>
    <property type="match status" value="1"/>
</dbReference>
<evidence type="ECO:0000256" key="2">
    <source>
        <dbReference type="ARBA" id="ARBA00022857"/>
    </source>
</evidence>
<name>A0ABX1LWM8_9CYAN</name>
<accession>A0ABX1LWM8</accession>
<dbReference type="PANTHER" id="PTHR38011:SF7">
    <property type="entry name" value="2,5-DIAMINO-6-RIBOSYLAMINO-4(3H)-PYRIMIDINONE 5'-PHOSPHATE REDUCTASE"/>
    <property type="match status" value="1"/>
</dbReference>
<dbReference type="InterPro" id="IPR024072">
    <property type="entry name" value="DHFR-like_dom_sf"/>
</dbReference>
<comment type="pathway">
    <text evidence="1">Cofactor biosynthesis; riboflavin biosynthesis.</text>
</comment>
<evidence type="ECO:0000313" key="6">
    <source>
        <dbReference type="Proteomes" id="UP000738376"/>
    </source>
</evidence>
<dbReference type="InterPro" id="IPR050765">
    <property type="entry name" value="Riboflavin_Biosynth_HTPR"/>
</dbReference>
<dbReference type="PANTHER" id="PTHR38011">
    <property type="entry name" value="DIHYDROFOLATE REDUCTASE FAMILY PROTEIN (AFU_ORTHOLOGUE AFUA_8G06820)"/>
    <property type="match status" value="1"/>
</dbReference>
<feature type="domain" description="Bacterial bifunctional deaminase-reductase C-terminal" evidence="4">
    <location>
        <begin position="50"/>
        <end position="262"/>
    </location>
</feature>
<gene>
    <name evidence="5" type="ORF">HC246_18060</name>
</gene>
<dbReference type="EMBL" id="JAAVJL010000002">
    <property type="protein sequence ID" value="NMF59871.1"/>
    <property type="molecule type" value="Genomic_DNA"/>
</dbReference>
<keyword evidence="6" id="KW-1185">Reference proteome</keyword>
<dbReference type="SUPFAM" id="SSF53597">
    <property type="entry name" value="Dihydrofolate reductase-like"/>
    <property type="match status" value="1"/>
</dbReference>
<protein>
    <submittedName>
        <fullName evidence="5">RibD family protein</fullName>
    </submittedName>
</protein>
<evidence type="ECO:0000256" key="1">
    <source>
        <dbReference type="ARBA" id="ARBA00005104"/>
    </source>
</evidence>
<keyword evidence="3" id="KW-0560">Oxidoreductase</keyword>
<evidence type="ECO:0000256" key="3">
    <source>
        <dbReference type="ARBA" id="ARBA00023002"/>
    </source>
</evidence>
<dbReference type="Proteomes" id="UP000738376">
    <property type="component" value="Unassembled WGS sequence"/>
</dbReference>
<dbReference type="Gene3D" id="3.40.430.10">
    <property type="entry name" value="Dihydrofolate Reductase, subunit A"/>
    <property type="match status" value="1"/>
</dbReference>
<comment type="caution">
    <text evidence="5">The sequence shown here is derived from an EMBL/GenBank/DDBJ whole genome shotgun (WGS) entry which is preliminary data.</text>
</comment>
<proteinExistence type="predicted"/>
<evidence type="ECO:0000313" key="5">
    <source>
        <dbReference type="EMBL" id="NMF59871.1"/>
    </source>
</evidence>
<sequence>MYNAFYSSHDRIYSFEELAFPIDGVELDSKLVEDAEINHDHSTNPIAKRPYIFFNMVSSVDGKATTYAEKLTGLGSRPDRNLMKRLRSQVDAVLAGGSTLRHDAFIPTLPPELLEERQKHFEHPQPLGIVISSSGDLPEDHRFWNAGKDLRIVLLGENASLEPWLYEKAQVFRFPVQNQQIDLKQVLSMLYAKLGIKRLLVEGGATLNYALVSQGFADELFLTLSPHIVGGVKNTSIIAGADYGLGGGELPKLKLRSLYHHDSELFLRYQFERLL</sequence>